<proteinExistence type="inferred from homology"/>
<dbReference type="GO" id="GO:0005886">
    <property type="term" value="C:plasma membrane"/>
    <property type="evidence" value="ECO:0007669"/>
    <property type="project" value="UniProtKB-SubCell"/>
</dbReference>
<keyword evidence="10" id="KW-1185">Reference proteome</keyword>
<accession>A0A4Y7RQQ9</accession>
<dbReference type="SUPFAM" id="SSF81345">
    <property type="entry name" value="ABC transporter involved in vitamin B12 uptake, BtuC"/>
    <property type="match status" value="1"/>
</dbReference>
<comment type="subcellular location">
    <subcellularLocation>
        <location evidence="1">Cell membrane</location>
        <topology evidence="1">Multi-pass membrane protein</topology>
    </subcellularLocation>
</comment>
<reference evidence="9 10" key="1">
    <citation type="journal article" date="2018" name="Environ. Microbiol.">
        <title>Novel energy conservation strategies and behaviour of Pelotomaculum schinkii driving syntrophic propionate catabolism.</title>
        <authorList>
            <person name="Hidalgo-Ahumada C.A.P."/>
            <person name="Nobu M.K."/>
            <person name="Narihiro T."/>
            <person name="Tamaki H."/>
            <person name="Liu W.T."/>
            <person name="Kamagata Y."/>
            <person name="Stams A.J.M."/>
            <person name="Imachi H."/>
            <person name="Sousa D.Z."/>
        </authorList>
    </citation>
    <scope>NUCLEOTIDE SEQUENCE [LARGE SCALE GENOMIC DNA]</scope>
    <source>
        <strain evidence="9 10">MGP</strain>
    </source>
</reference>
<keyword evidence="3" id="KW-0813">Transport</keyword>
<dbReference type="RefSeq" id="WP_205077988.1">
    <property type="nucleotide sequence ID" value="NZ_QFFZ01000015.1"/>
</dbReference>
<evidence type="ECO:0000256" key="8">
    <source>
        <dbReference type="SAM" id="Phobius"/>
    </source>
</evidence>
<dbReference type="AlphaFoldDB" id="A0A4Y7RQQ9"/>
<dbReference type="Pfam" id="PF01032">
    <property type="entry name" value="FecCD"/>
    <property type="match status" value="1"/>
</dbReference>
<keyword evidence="4" id="KW-1003">Cell membrane</keyword>
<name>A0A4Y7RQQ9_9FIRM</name>
<keyword evidence="7 8" id="KW-0472">Membrane</keyword>
<feature type="transmembrane region" description="Helical" evidence="8">
    <location>
        <begin position="288"/>
        <end position="309"/>
    </location>
</feature>
<dbReference type="CDD" id="cd06550">
    <property type="entry name" value="TM_ABC_iron-siderophores_like"/>
    <property type="match status" value="1"/>
</dbReference>
<evidence type="ECO:0000313" key="10">
    <source>
        <dbReference type="Proteomes" id="UP000297597"/>
    </source>
</evidence>
<feature type="transmembrane region" description="Helical" evidence="8">
    <location>
        <begin position="179"/>
        <end position="199"/>
    </location>
</feature>
<feature type="transmembrane region" description="Helical" evidence="8">
    <location>
        <begin position="150"/>
        <end position="172"/>
    </location>
</feature>
<comment type="caution">
    <text evidence="9">The sequence shown here is derived from an EMBL/GenBank/DDBJ whole genome shotgun (WGS) entry which is preliminary data.</text>
</comment>
<protein>
    <submittedName>
        <fullName evidence="9">Hemin transport system permease protein HmuU</fullName>
    </submittedName>
</protein>
<evidence type="ECO:0000256" key="2">
    <source>
        <dbReference type="ARBA" id="ARBA00007935"/>
    </source>
</evidence>
<organism evidence="9 10">
    <name type="scientific">Pelotomaculum propionicicum</name>
    <dbReference type="NCBI Taxonomy" id="258475"/>
    <lineage>
        <taxon>Bacteria</taxon>
        <taxon>Bacillati</taxon>
        <taxon>Bacillota</taxon>
        <taxon>Clostridia</taxon>
        <taxon>Eubacteriales</taxon>
        <taxon>Desulfotomaculaceae</taxon>
        <taxon>Pelotomaculum</taxon>
    </lineage>
</organism>
<feature type="transmembrane region" description="Helical" evidence="8">
    <location>
        <begin position="329"/>
        <end position="356"/>
    </location>
</feature>
<evidence type="ECO:0000256" key="6">
    <source>
        <dbReference type="ARBA" id="ARBA00022989"/>
    </source>
</evidence>
<feature type="transmembrane region" description="Helical" evidence="8">
    <location>
        <begin position="368"/>
        <end position="391"/>
    </location>
</feature>
<dbReference type="InterPro" id="IPR037294">
    <property type="entry name" value="ABC_BtuC-like"/>
</dbReference>
<dbReference type="PANTHER" id="PTHR30472">
    <property type="entry name" value="FERRIC ENTEROBACTIN TRANSPORT SYSTEM PERMEASE PROTEIN"/>
    <property type="match status" value="1"/>
</dbReference>
<evidence type="ECO:0000256" key="7">
    <source>
        <dbReference type="ARBA" id="ARBA00023136"/>
    </source>
</evidence>
<evidence type="ECO:0000256" key="4">
    <source>
        <dbReference type="ARBA" id="ARBA00022475"/>
    </source>
</evidence>
<feature type="transmembrane region" description="Helical" evidence="8">
    <location>
        <begin position="85"/>
        <end position="109"/>
    </location>
</feature>
<sequence length="423" mass="45361">MSEQGCSRKPELSQDGELKAVQFRPKQAVSSLDAEQRSQAGFNTMDDSVNNLCANEFAPTKISYGHVYWRFLVNSYDERVWRWRALIFILLAVLGLTVLLCATIGPARIGFGEVLTMLLRRLPWAGSLIPRGDWPDNYETIVLQMRLSRVILAALVGAGLAASGVVLQGLLLNPMADPYILGISQGAALGATAAMLSGISMQVLGIYAVPLVAFAAGLGTSIMVYNLARVGHKVQMSTLLLAGIAVGLFLSAITSYAMITSGQNVHQILFWMIGGFAGRGWDHVKVLLPYIFIGYTLMHLSARKLNVILLGEEPAQHLGIDVEKMKKVLLVAATLTTASAVAVSGVIAFVGLIVPHAVRLMVGPDHRVLLPTAALTGAIFLIMADALARVAAAPEEIPVGIITALCGGPFFIYLLRKKNDPGF</sequence>
<feature type="transmembrane region" description="Helical" evidence="8">
    <location>
        <begin position="239"/>
        <end position="259"/>
    </location>
</feature>
<feature type="transmembrane region" description="Helical" evidence="8">
    <location>
        <begin position="397"/>
        <end position="415"/>
    </location>
</feature>
<evidence type="ECO:0000256" key="3">
    <source>
        <dbReference type="ARBA" id="ARBA00022448"/>
    </source>
</evidence>
<comment type="similarity">
    <text evidence="2">Belongs to the binding-protein-dependent transport system permease family. FecCD subfamily.</text>
</comment>
<dbReference type="EMBL" id="QFFZ01000015">
    <property type="protein sequence ID" value="TEB11335.1"/>
    <property type="molecule type" value="Genomic_DNA"/>
</dbReference>
<feature type="transmembrane region" description="Helical" evidence="8">
    <location>
        <begin position="205"/>
        <end position="227"/>
    </location>
</feature>
<dbReference type="InterPro" id="IPR000522">
    <property type="entry name" value="ABC_transptr_permease_BtuC"/>
</dbReference>
<dbReference type="FunFam" id="1.10.3470.10:FF:000001">
    <property type="entry name" value="Vitamin B12 ABC transporter permease BtuC"/>
    <property type="match status" value="1"/>
</dbReference>
<dbReference type="Gene3D" id="1.10.3470.10">
    <property type="entry name" value="ABC transporter involved in vitamin B12 uptake, BtuC"/>
    <property type="match status" value="1"/>
</dbReference>
<dbReference type="Proteomes" id="UP000297597">
    <property type="component" value="Unassembled WGS sequence"/>
</dbReference>
<keyword evidence="5 8" id="KW-0812">Transmembrane</keyword>
<evidence type="ECO:0000256" key="5">
    <source>
        <dbReference type="ARBA" id="ARBA00022692"/>
    </source>
</evidence>
<evidence type="ECO:0000256" key="1">
    <source>
        <dbReference type="ARBA" id="ARBA00004651"/>
    </source>
</evidence>
<keyword evidence="6 8" id="KW-1133">Transmembrane helix</keyword>
<evidence type="ECO:0000313" key="9">
    <source>
        <dbReference type="EMBL" id="TEB11335.1"/>
    </source>
</evidence>
<gene>
    <name evidence="9" type="primary">hmuU_1</name>
    <name evidence="9" type="ORF">Pmgp_01698</name>
</gene>
<dbReference type="PANTHER" id="PTHR30472:SF25">
    <property type="entry name" value="ABC TRANSPORTER PERMEASE PROTEIN MJ0876-RELATED"/>
    <property type="match status" value="1"/>
</dbReference>
<dbReference type="GO" id="GO:0022857">
    <property type="term" value="F:transmembrane transporter activity"/>
    <property type="evidence" value="ECO:0007669"/>
    <property type="project" value="InterPro"/>
</dbReference>